<evidence type="ECO:0000256" key="1">
    <source>
        <dbReference type="SAM" id="MobiDB-lite"/>
    </source>
</evidence>
<feature type="transmembrane region" description="Helical" evidence="2">
    <location>
        <begin position="77"/>
        <end position="96"/>
    </location>
</feature>
<feature type="transmembrane region" description="Helical" evidence="2">
    <location>
        <begin position="108"/>
        <end position="129"/>
    </location>
</feature>
<gene>
    <name evidence="3" type="ORF">SLS56_006843</name>
</gene>
<feature type="transmembrane region" description="Helical" evidence="2">
    <location>
        <begin position="135"/>
        <end position="157"/>
    </location>
</feature>
<keyword evidence="4" id="KW-1185">Reference proteome</keyword>
<comment type="caution">
    <text evidence="3">The sequence shown here is derived from an EMBL/GenBank/DDBJ whole genome shotgun (WGS) entry which is preliminary data.</text>
</comment>
<accession>A0ABR3SR97</accession>
<organism evidence="3 4">
    <name type="scientific">Neofusicoccum ribis</name>
    <dbReference type="NCBI Taxonomy" id="45134"/>
    <lineage>
        <taxon>Eukaryota</taxon>
        <taxon>Fungi</taxon>
        <taxon>Dikarya</taxon>
        <taxon>Ascomycota</taxon>
        <taxon>Pezizomycotina</taxon>
        <taxon>Dothideomycetes</taxon>
        <taxon>Dothideomycetes incertae sedis</taxon>
        <taxon>Botryosphaeriales</taxon>
        <taxon>Botryosphaeriaceae</taxon>
        <taxon>Neofusicoccum</taxon>
    </lineage>
</organism>
<keyword evidence="2" id="KW-0812">Transmembrane</keyword>
<protein>
    <recommendedName>
        <fullName evidence="5">Transmembrane protein</fullName>
    </recommendedName>
</protein>
<feature type="region of interest" description="Disordered" evidence="1">
    <location>
        <begin position="182"/>
        <end position="207"/>
    </location>
</feature>
<dbReference type="PANTHER" id="PTHR38848:SF3">
    <property type="entry name" value="G-PROTEIN COUPLED RECEPTORS FAMILY 3 PROFILE DOMAIN-CONTAINING PROTEIN"/>
    <property type="match status" value="1"/>
</dbReference>
<dbReference type="PANTHER" id="PTHR38848">
    <property type="entry name" value="G-PROTEIN COUPLED RECEPTORS FAMILY 3 PROFILE DOMAIN-CONTAINING PROTEIN"/>
    <property type="match status" value="1"/>
</dbReference>
<evidence type="ECO:0000313" key="4">
    <source>
        <dbReference type="Proteomes" id="UP001521116"/>
    </source>
</evidence>
<sequence length="266" mass="29435">MYEVGLNNVPWFPNHGVQIGVTVGYLVALPIISIMLYSRFPPVKTCREIIRTGRIFALREDGVCTFGWQWWALIPLMSLDVFVNLYLLAMFVIPLFKNQFINRKLRRLAIKSLWTSVGSVLATMINLVMLIMIDAPGWLCLGSCGIDIFANALLLFYMTATLRADDKEAHAAWTVNGFHHTDSRASGSRSARGPGNTGGSKDQWTSKIGSHVDDTEYELSENNAGGITTTVQANRAASEPSIGDNDSDREILTPSGIHVSHRVDFT</sequence>
<name>A0ABR3SR97_9PEZI</name>
<evidence type="ECO:0000313" key="3">
    <source>
        <dbReference type="EMBL" id="KAL1626439.1"/>
    </source>
</evidence>
<evidence type="ECO:0000256" key="2">
    <source>
        <dbReference type="SAM" id="Phobius"/>
    </source>
</evidence>
<keyword evidence="2" id="KW-0472">Membrane</keyword>
<evidence type="ECO:0008006" key="5">
    <source>
        <dbReference type="Google" id="ProtNLM"/>
    </source>
</evidence>
<proteinExistence type="predicted"/>
<feature type="compositionally biased region" description="Low complexity" evidence="1">
    <location>
        <begin position="184"/>
        <end position="193"/>
    </location>
</feature>
<keyword evidence="2" id="KW-1133">Transmembrane helix</keyword>
<reference evidence="3 4" key="1">
    <citation type="submission" date="2024-02" db="EMBL/GenBank/DDBJ databases">
        <title>De novo assembly and annotation of 12 fungi associated with fruit tree decline syndrome in Ontario, Canada.</title>
        <authorList>
            <person name="Sulman M."/>
            <person name="Ellouze W."/>
            <person name="Ilyukhin E."/>
        </authorList>
    </citation>
    <scope>NUCLEOTIDE SEQUENCE [LARGE SCALE GENOMIC DNA]</scope>
    <source>
        <strain evidence="3 4">M1-105</strain>
    </source>
</reference>
<dbReference type="Proteomes" id="UP001521116">
    <property type="component" value="Unassembled WGS sequence"/>
</dbReference>
<dbReference type="EMBL" id="JAJVDC020000082">
    <property type="protein sequence ID" value="KAL1626439.1"/>
    <property type="molecule type" value="Genomic_DNA"/>
</dbReference>
<feature type="transmembrane region" description="Helical" evidence="2">
    <location>
        <begin position="16"/>
        <end position="37"/>
    </location>
</feature>